<dbReference type="Proteomes" id="UP001054837">
    <property type="component" value="Unassembled WGS sequence"/>
</dbReference>
<comment type="caution">
    <text evidence="1">The sequence shown here is derived from an EMBL/GenBank/DDBJ whole genome shotgun (WGS) entry which is preliminary data.</text>
</comment>
<keyword evidence="2" id="KW-1185">Reference proteome</keyword>
<protein>
    <submittedName>
        <fullName evidence="1">Uncharacterized protein</fullName>
    </submittedName>
</protein>
<organism evidence="1 2">
    <name type="scientific">Caerostris darwini</name>
    <dbReference type="NCBI Taxonomy" id="1538125"/>
    <lineage>
        <taxon>Eukaryota</taxon>
        <taxon>Metazoa</taxon>
        <taxon>Ecdysozoa</taxon>
        <taxon>Arthropoda</taxon>
        <taxon>Chelicerata</taxon>
        <taxon>Arachnida</taxon>
        <taxon>Araneae</taxon>
        <taxon>Araneomorphae</taxon>
        <taxon>Entelegynae</taxon>
        <taxon>Araneoidea</taxon>
        <taxon>Araneidae</taxon>
        <taxon>Caerostris</taxon>
    </lineage>
</organism>
<name>A0AAV4QB83_9ARAC</name>
<gene>
    <name evidence="1" type="ORF">CDAR_262351</name>
</gene>
<proteinExistence type="predicted"/>
<dbReference type="EMBL" id="BPLQ01004228">
    <property type="protein sequence ID" value="GIY06547.1"/>
    <property type="molecule type" value="Genomic_DNA"/>
</dbReference>
<accession>A0AAV4QB83</accession>
<evidence type="ECO:0000313" key="2">
    <source>
        <dbReference type="Proteomes" id="UP001054837"/>
    </source>
</evidence>
<dbReference type="AlphaFoldDB" id="A0AAV4QB83"/>
<sequence length="116" mass="12702">MEEHFGLWAYPSELFDLAILVGFEPIYSAVKQLKWLASFSLIVPIELGEEFFKGGESQGTTSHSAGIEGLLSNRDLLSVSLSGRANFTEMYASCASGIELERHGSAAVLDRQCRSK</sequence>
<reference evidence="1 2" key="1">
    <citation type="submission" date="2021-06" db="EMBL/GenBank/DDBJ databases">
        <title>Caerostris darwini draft genome.</title>
        <authorList>
            <person name="Kono N."/>
            <person name="Arakawa K."/>
        </authorList>
    </citation>
    <scope>NUCLEOTIDE SEQUENCE [LARGE SCALE GENOMIC DNA]</scope>
</reference>
<evidence type="ECO:0000313" key="1">
    <source>
        <dbReference type="EMBL" id="GIY06547.1"/>
    </source>
</evidence>